<sequence length="339" mass="39235">MLESIKTTTTSGTSHQDEGTDVNIKSKQEAKLVLHANTITKINSLLHKLNKCTGSTIPSSITTQNSGVKLEQHATGRSSTLKTDTFLEHTLPTTSNLTGREVKHAESKSSAFPVNDAIHSTMMLHSTEAPVFHGKHSESPRPFLLCVREYMKSAHLCDDLSLLNAVSQFLRESALEWYCQLRELHREPRTWREFTEMFLIQFDPTTRRARQEAEWYQCKQKEDETINEFLVRLYALWREYKPDETESNLAEHLLCRMRTDLLKSVKLSRNASLGEIMAEVQQIEDILYRRSRDQQLSRQLKQLSLQENEIYSKDKSAFEWCNCDNLSDMRCTRDTIFLI</sequence>
<reference evidence="4" key="1">
    <citation type="submission" date="2021-02" db="EMBL/GenBank/DDBJ databases">
        <authorList>
            <person name="Nowell W R."/>
        </authorList>
    </citation>
    <scope>NUCLEOTIDE SEQUENCE</scope>
</reference>
<evidence type="ECO:0000313" key="3">
    <source>
        <dbReference type="EMBL" id="CAF1489068.1"/>
    </source>
</evidence>
<protein>
    <recommendedName>
        <fullName evidence="2">Retrotransposon gag domain-containing protein</fullName>
    </recommendedName>
</protein>
<dbReference type="PANTHER" id="PTHR33223:SF6">
    <property type="entry name" value="CCHC-TYPE DOMAIN-CONTAINING PROTEIN"/>
    <property type="match status" value="1"/>
</dbReference>
<evidence type="ECO:0000313" key="4">
    <source>
        <dbReference type="EMBL" id="CAF1538716.1"/>
    </source>
</evidence>
<keyword evidence="5" id="KW-1185">Reference proteome</keyword>
<organism evidence="4 5">
    <name type="scientific">Adineta ricciae</name>
    <name type="common">Rotifer</name>
    <dbReference type="NCBI Taxonomy" id="249248"/>
    <lineage>
        <taxon>Eukaryota</taxon>
        <taxon>Metazoa</taxon>
        <taxon>Spiralia</taxon>
        <taxon>Gnathifera</taxon>
        <taxon>Rotifera</taxon>
        <taxon>Eurotatoria</taxon>
        <taxon>Bdelloidea</taxon>
        <taxon>Adinetida</taxon>
        <taxon>Adinetidae</taxon>
        <taxon>Adineta</taxon>
    </lineage>
</organism>
<feature type="compositionally biased region" description="Polar residues" evidence="1">
    <location>
        <begin position="1"/>
        <end position="14"/>
    </location>
</feature>
<dbReference type="EMBL" id="CAJNOR010004983">
    <property type="protein sequence ID" value="CAF1538716.1"/>
    <property type="molecule type" value="Genomic_DNA"/>
</dbReference>
<dbReference type="EMBL" id="CAJNOJ010000578">
    <property type="protein sequence ID" value="CAF1489068.1"/>
    <property type="molecule type" value="Genomic_DNA"/>
</dbReference>
<evidence type="ECO:0000259" key="2">
    <source>
        <dbReference type="Pfam" id="PF03732"/>
    </source>
</evidence>
<dbReference type="AlphaFoldDB" id="A0A815W856"/>
<feature type="domain" description="Retrotransposon gag" evidence="2">
    <location>
        <begin position="166"/>
        <end position="241"/>
    </location>
</feature>
<accession>A0A815W856</accession>
<dbReference type="Proteomes" id="UP000663828">
    <property type="component" value="Unassembled WGS sequence"/>
</dbReference>
<comment type="caution">
    <text evidence="4">The sequence shown here is derived from an EMBL/GenBank/DDBJ whole genome shotgun (WGS) entry which is preliminary data.</text>
</comment>
<proteinExistence type="predicted"/>
<evidence type="ECO:0000256" key="1">
    <source>
        <dbReference type="SAM" id="MobiDB-lite"/>
    </source>
</evidence>
<dbReference type="Pfam" id="PF03732">
    <property type="entry name" value="Retrotrans_gag"/>
    <property type="match status" value="1"/>
</dbReference>
<dbReference type="PANTHER" id="PTHR33223">
    <property type="entry name" value="CCHC-TYPE DOMAIN-CONTAINING PROTEIN"/>
    <property type="match status" value="1"/>
</dbReference>
<dbReference type="OrthoDB" id="10512897at2759"/>
<feature type="region of interest" description="Disordered" evidence="1">
    <location>
        <begin position="1"/>
        <end position="22"/>
    </location>
</feature>
<dbReference type="Proteomes" id="UP000663852">
    <property type="component" value="Unassembled WGS sequence"/>
</dbReference>
<dbReference type="InterPro" id="IPR005162">
    <property type="entry name" value="Retrotrans_gag_dom"/>
</dbReference>
<name>A0A815W856_ADIRI</name>
<evidence type="ECO:0000313" key="5">
    <source>
        <dbReference type="Proteomes" id="UP000663828"/>
    </source>
</evidence>
<gene>
    <name evidence="3" type="ORF">EDS130_LOCUS41910</name>
    <name evidence="4" type="ORF">XAT740_LOCUS42017</name>
</gene>